<evidence type="ECO:0000259" key="1">
    <source>
        <dbReference type="Pfam" id="PF12146"/>
    </source>
</evidence>
<dbReference type="Pfam" id="PF12146">
    <property type="entry name" value="Hydrolase_4"/>
    <property type="match status" value="1"/>
</dbReference>
<dbReference type="AlphaFoldDB" id="A0A3E1QAY7"/>
<dbReference type="PANTHER" id="PTHR43194">
    <property type="entry name" value="HYDROLASE ALPHA/BETA FOLD FAMILY"/>
    <property type="match status" value="1"/>
</dbReference>
<dbReference type="PANTHER" id="PTHR43194:SF2">
    <property type="entry name" value="PEROXISOMAL MEMBRANE PROTEIN LPX1"/>
    <property type="match status" value="1"/>
</dbReference>
<dbReference type="GO" id="GO:0016787">
    <property type="term" value="F:hydrolase activity"/>
    <property type="evidence" value="ECO:0007669"/>
    <property type="project" value="UniProtKB-KW"/>
</dbReference>
<dbReference type="InterPro" id="IPR029058">
    <property type="entry name" value="AB_hydrolase_fold"/>
</dbReference>
<dbReference type="InterPro" id="IPR022742">
    <property type="entry name" value="Hydrolase_4"/>
</dbReference>
<dbReference type="EMBL" id="QVID01000001">
    <property type="protein sequence ID" value="RFN59302.1"/>
    <property type="molecule type" value="Genomic_DNA"/>
</dbReference>
<proteinExistence type="predicted"/>
<gene>
    <name evidence="2" type="ORF">DZ858_04340</name>
</gene>
<reference evidence="2 3" key="1">
    <citation type="journal article" date="2007" name="Int. J. Syst. Evol. Microbiol.">
        <title>Marixanthomonas ophiurae gen. nov., sp. nov., a marine bacterium of the family Flavobacteriaceae isolated from a deep-sea brittle star.</title>
        <authorList>
            <person name="Romanenko L.A."/>
            <person name="Uchino M."/>
            <person name="Frolova G.M."/>
            <person name="Mikhailov V.V."/>
        </authorList>
    </citation>
    <scope>NUCLEOTIDE SEQUENCE [LARGE SCALE GENOMIC DNA]</scope>
    <source>
        <strain evidence="2 3">KMM 3046</strain>
    </source>
</reference>
<dbReference type="RefSeq" id="WP_117158300.1">
    <property type="nucleotide sequence ID" value="NZ_QVID01000001.1"/>
</dbReference>
<evidence type="ECO:0000313" key="3">
    <source>
        <dbReference type="Proteomes" id="UP000261082"/>
    </source>
</evidence>
<dbReference type="Proteomes" id="UP000261082">
    <property type="component" value="Unassembled WGS sequence"/>
</dbReference>
<dbReference type="InterPro" id="IPR050228">
    <property type="entry name" value="Carboxylesterase_BioH"/>
</dbReference>
<dbReference type="Gene3D" id="3.40.50.1820">
    <property type="entry name" value="alpha/beta hydrolase"/>
    <property type="match status" value="1"/>
</dbReference>
<accession>A0A3E1QAY7</accession>
<protein>
    <submittedName>
        <fullName evidence="2">Alpha/beta hydrolase</fullName>
    </submittedName>
</protein>
<organism evidence="2 3">
    <name type="scientific">Marixanthomonas ophiurae</name>
    <dbReference type="NCBI Taxonomy" id="387659"/>
    <lineage>
        <taxon>Bacteria</taxon>
        <taxon>Pseudomonadati</taxon>
        <taxon>Bacteroidota</taxon>
        <taxon>Flavobacteriia</taxon>
        <taxon>Flavobacteriales</taxon>
        <taxon>Flavobacteriaceae</taxon>
        <taxon>Marixanthomonas</taxon>
    </lineage>
</organism>
<keyword evidence="3" id="KW-1185">Reference proteome</keyword>
<name>A0A3E1QAY7_9FLAO</name>
<dbReference type="SUPFAM" id="SSF53474">
    <property type="entry name" value="alpha/beta-Hydrolases"/>
    <property type="match status" value="1"/>
</dbReference>
<keyword evidence="2" id="KW-0378">Hydrolase</keyword>
<feature type="domain" description="Serine aminopeptidase S33" evidence="1">
    <location>
        <begin position="74"/>
        <end position="197"/>
    </location>
</feature>
<comment type="caution">
    <text evidence="2">The sequence shown here is derived from an EMBL/GenBank/DDBJ whole genome shotgun (WGS) entry which is preliminary data.</text>
</comment>
<dbReference type="OrthoDB" id="9785847at2"/>
<sequence>MKKLLTKLTGKYLNATAPLFPKLNREQAFKLLCKVRSVPISKEGHDFFDTAETSYIEVPQASIAVHKWGNGPKKILFLHGWMSHSKRWQPYINKLDTSEYAIYSLDAPAHGLSKGKTMNIEMYRQATETIIQKLGGVDHLVCHSLGSLVGAYTFLANKQIQVNDYIIMGAPAGMNSIYGFFRDALKLSNRTIDNLGIKVDSVLKVPASKLTMKHFFEEAEKPIFVVHEESDKVTPISEIKKAIQATNPPIQTWFTTGQDHNLTKPETVETILNHITEKNSKQKELCI</sequence>
<evidence type="ECO:0000313" key="2">
    <source>
        <dbReference type="EMBL" id="RFN59302.1"/>
    </source>
</evidence>